<evidence type="ECO:0000313" key="2">
    <source>
        <dbReference type="EMBL" id="KRU13806.1"/>
    </source>
</evidence>
<evidence type="ECO:0000313" key="1">
    <source>
        <dbReference type="EMBL" id="AJA50181.1"/>
    </source>
</evidence>
<gene>
    <name evidence="1" type="ORF">CLPA_c00810</name>
    <name evidence="2" type="ORF">CP6013_03057</name>
</gene>
<accession>A0A0H3J2Q6</accession>
<dbReference type="PATRIC" id="fig|1262449.3.peg.4030"/>
<dbReference type="RefSeq" id="WP_003448225.1">
    <property type="nucleotide sequence ID" value="NZ_ANZB01000023.1"/>
</dbReference>
<dbReference type="EMBL" id="CP009268">
    <property type="protein sequence ID" value="AJA50181.1"/>
    <property type="molecule type" value="Genomic_DNA"/>
</dbReference>
<dbReference type="EMBL" id="JPGY02000001">
    <property type="protein sequence ID" value="KRU13806.1"/>
    <property type="molecule type" value="Genomic_DNA"/>
</dbReference>
<dbReference type="eggNOG" id="ENOG5032YEZ">
    <property type="taxonomic scope" value="Bacteria"/>
</dbReference>
<proteinExistence type="predicted"/>
<dbReference type="AlphaFoldDB" id="A0A0H3J2Q6"/>
<sequence length="214" mass="24532">MRIIVKKRTIILMLLCLILGFTIAYRIYVTPKADSKSWTITKSTDSSKKFISKETLITGIKQKQKLITTEVNLNEKMTIDNSWGNLPIFKKIQNIDFIGSGVYVVDLSSINYNNISINKNLISIALPKPSVEMITLNEEKTIYETPENGLLRFGDIKLSTEEHQQLISTVKNKMKSKMMEDQYYNKAIDNSQKSMRNLITSMSNANYSINIKFQ</sequence>
<reference evidence="2 3" key="3">
    <citation type="journal article" name="Genome Announc.">
        <title>Improved Draft Genome Sequence of Clostridium pasteurianum Strain ATCC 6013 (DSM 525) Using a Hybrid Next-Generation Sequencing Approach.</title>
        <authorList>
            <person name="Pyne M.E."/>
            <person name="Utturkar S."/>
            <person name="Brown S.D."/>
            <person name="Moo-Young M."/>
            <person name="Chung D.A."/>
            <person name="Chou C.P."/>
        </authorList>
    </citation>
    <scope>NUCLEOTIDE SEQUENCE [LARGE SCALE GENOMIC DNA]</scope>
    <source>
        <strain evidence="2 3">ATCC 6013</strain>
    </source>
</reference>
<evidence type="ECO:0000313" key="4">
    <source>
        <dbReference type="Proteomes" id="UP000030905"/>
    </source>
</evidence>
<dbReference type="Proteomes" id="UP000028042">
    <property type="component" value="Unassembled WGS sequence"/>
</dbReference>
<dbReference type="Pfam" id="PF14014">
    <property type="entry name" value="DUF4230"/>
    <property type="match status" value="1"/>
</dbReference>
<evidence type="ECO:0008006" key="5">
    <source>
        <dbReference type="Google" id="ProtNLM"/>
    </source>
</evidence>
<dbReference type="Proteomes" id="UP000030905">
    <property type="component" value="Chromosome"/>
</dbReference>
<reference evidence="2" key="2">
    <citation type="submission" date="2015-10" db="EMBL/GenBank/DDBJ databases">
        <title>Improved Draft Genome Sequence of Clostridium pasteurianum Strain ATCC 6013 (DSM 525) Using a Hybrid Next-Generation Sequencing Approach.</title>
        <authorList>
            <person name="Pyne M.E."/>
            <person name="Utturkar S.M."/>
            <person name="Brown S.D."/>
            <person name="Moo-Young M."/>
            <person name="Chung D.A."/>
            <person name="Chou P.C."/>
        </authorList>
    </citation>
    <scope>NUCLEOTIDE SEQUENCE</scope>
    <source>
        <strain evidence="2">ATCC 6013</strain>
    </source>
</reference>
<dbReference type="KEGG" id="cpae:CPAST_c00810"/>
<organism evidence="1 4">
    <name type="scientific">Clostridium pasteurianum DSM 525 = ATCC 6013</name>
    <dbReference type="NCBI Taxonomy" id="1262449"/>
    <lineage>
        <taxon>Bacteria</taxon>
        <taxon>Bacillati</taxon>
        <taxon>Bacillota</taxon>
        <taxon>Clostridia</taxon>
        <taxon>Eubacteriales</taxon>
        <taxon>Clostridiaceae</taxon>
        <taxon>Clostridium</taxon>
    </lineage>
</organism>
<dbReference type="InterPro" id="IPR025324">
    <property type="entry name" value="DUF4230"/>
</dbReference>
<keyword evidence="4" id="KW-1185">Reference proteome</keyword>
<name>A0A0H3J2Q6_CLOPA</name>
<evidence type="ECO:0000313" key="3">
    <source>
        <dbReference type="Proteomes" id="UP000028042"/>
    </source>
</evidence>
<reference evidence="1 4" key="1">
    <citation type="journal article" date="2015" name="Genome Announc.">
        <title>Complete Genome Sequence of the Nitrogen-Fixing and Solvent-Producing Clostridium pasteurianum DSM 525.</title>
        <authorList>
            <person name="Poehlein A."/>
            <person name="Grosse-Honebrink A."/>
            <person name="Zhang Y."/>
            <person name="Minton N.P."/>
            <person name="Daniel R."/>
        </authorList>
    </citation>
    <scope>NUCLEOTIDE SEQUENCE [LARGE SCALE GENOMIC DNA]</scope>
    <source>
        <strain evidence="1">DSM 525</strain>
        <strain evidence="4">DSM 525 / ATCC 6013</strain>
    </source>
</reference>
<protein>
    <recommendedName>
        <fullName evidence="5">DUF4230 domain-containing protein</fullName>
    </recommendedName>
</protein>
<dbReference type="KEGG" id="cpat:CLPA_c00810"/>
<dbReference type="GeneID" id="93072340"/>